<name>A0A1C7F8S6_9VIBR</name>
<dbReference type="SUPFAM" id="SSF81901">
    <property type="entry name" value="HCP-like"/>
    <property type="match status" value="2"/>
</dbReference>
<protein>
    <recommendedName>
        <fullName evidence="4">Sel1 repeat family protein</fullName>
    </recommendedName>
</protein>
<proteinExistence type="predicted"/>
<reference evidence="2 3" key="1">
    <citation type="submission" date="2016-07" db="EMBL/GenBank/DDBJ databases">
        <title>Genome sequencing of Vibrio scophthalmi strain VS-05, an isolated from Paralichthys olivaceus.</title>
        <authorList>
            <person name="Han H.-J."/>
        </authorList>
    </citation>
    <scope>NUCLEOTIDE SEQUENCE [LARGE SCALE GENOMIC DNA]</scope>
    <source>
        <strain evidence="2 3">VS-05</strain>
    </source>
</reference>
<dbReference type="AlphaFoldDB" id="A0A1C7F8S6"/>
<evidence type="ECO:0008006" key="4">
    <source>
        <dbReference type="Google" id="ProtNLM"/>
    </source>
</evidence>
<keyword evidence="3" id="KW-1185">Reference proteome</keyword>
<dbReference type="Pfam" id="PF08238">
    <property type="entry name" value="Sel1"/>
    <property type="match status" value="6"/>
</dbReference>
<dbReference type="STRING" id="45658.VSVS12_02283"/>
<evidence type="ECO:0000256" key="1">
    <source>
        <dbReference type="ARBA" id="ARBA00022737"/>
    </source>
</evidence>
<sequence length="325" mass="36517">MRVECKLMGDSRAWRRAIAVVFIIITLAACSHQVEQKSTFDPFCSYAVNELTDQISPYCIDNAEQNDPIAATNLGYLYSKGMLVEHDPQRAMTLYHVAAEQGFPQAEYNLAELYRSGVYGEERPDLARYWYQKSAGQLPVEQRKEAEFMLGLLWLEGSGGEQDLAIAKQWLVESVVHGHAEAAYVLGNIYLDEENNVIEAIKWYQIATERNFGPAMHKMGLLYVDGSLGENDPDKAKPWLLRAATLGLPEGQVDLATLLYNSEATRSDYVQCYVWLSAADSQGFELANQRLKLLQTKLTAGELEQAQILSQACIESAFQRCEPQQ</sequence>
<dbReference type="RefSeq" id="WP_065545139.1">
    <property type="nucleotide sequence ID" value="NZ_CP016414.1"/>
</dbReference>
<dbReference type="PATRIC" id="fig|45658.7.peg.652"/>
<gene>
    <name evidence="2" type="ORF">VSVS05_00691</name>
</gene>
<accession>A0A1C7F8S6</accession>
<evidence type="ECO:0000313" key="2">
    <source>
        <dbReference type="EMBL" id="ANU35823.1"/>
    </source>
</evidence>
<dbReference type="InterPro" id="IPR006597">
    <property type="entry name" value="Sel1-like"/>
</dbReference>
<dbReference type="Proteomes" id="UP000092528">
    <property type="component" value="Chromosome 1"/>
</dbReference>
<dbReference type="InterPro" id="IPR011990">
    <property type="entry name" value="TPR-like_helical_dom_sf"/>
</dbReference>
<dbReference type="PANTHER" id="PTHR46430">
    <property type="entry name" value="PROTEIN SKT5-RELATED"/>
    <property type="match status" value="1"/>
</dbReference>
<dbReference type="SMART" id="SM00671">
    <property type="entry name" value="SEL1"/>
    <property type="match status" value="6"/>
</dbReference>
<dbReference type="PROSITE" id="PS51257">
    <property type="entry name" value="PROKAR_LIPOPROTEIN"/>
    <property type="match status" value="1"/>
</dbReference>
<dbReference type="GeneID" id="96871312"/>
<dbReference type="EMBL" id="CP016414">
    <property type="protein sequence ID" value="ANU35823.1"/>
    <property type="molecule type" value="Genomic_DNA"/>
</dbReference>
<keyword evidence="1" id="KW-0677">Repeat</keyword>
<dbReference type="Gene3D" id="1.25.40.10">
    <property type="entry name" value="Tetratricopeptide repeat domain"/>
    <property type="match status" value="2"/>
</dbReference>
<evidence type="ECO:0000313" key="3">
    <source>
        <dbReference type="Proteomes" id="UP000092528"/>
    </source>
</evidence>
<dbReference type="InterPro" id="IPR051726">
    <property type="entry name" value="Chitin_Synth_Reg"/>
</dbReference>
<organism evidence="2 3">
    <name type="scientific">Vibrio scophthalmi</name>
    <dbReference type="NCBI Taxonomy" id="45658"/>
    <lineage>
        <taxon>Bacteria</taxon>
        <taxon>Pseudomonadati</taxon>
        <taxon>Pseudomonadota</taxon>
        <taxon>Gammaproteobacteria</taxon>
        <taxon>Vibrionales</taxon>
        <taxon>Vibrionaceae</taxon>
        <taxon>Vibrio</taxon>
    </lineage>
</organism>